<dbReference type="AlphaFoldDB" id="A0A0S8G4Q7"/>
<accession>A0A0S8G4Q7</accession>
<reference evidence="1 2" key="1">
    <citation type="journal article" date="2015" name="Microbiome">
        <title>Genomic resolution of linkages in carbon, nitrogen, and sulfur cycling among widespread estuary sediment bacteria.</title>
        <authorList>
            <person name="Baker B.J."/>
            <person name="Lazar C.S."/>
            <person name="Teske A.P."/>
            <person name="Dick G.J."/>
        </authorList>
    </citation>
    <scope>NUCLEOTIDE SEQUENCE [LARGE SCALE GENOMIC DNA]</scope>
    <source>
        <strain evidence="1">SM23_40</strain>
    </source>
</reference>
<evidence type="ECO:0000313" key="1">
    <source>
        <dbReference type="EMBL" id="KPK67522.1"/>
    </source>
</evidence>
<dbReference type="EMBL" id="LJUI01000122">
    <property type="protein sequence ID" value="KPK67522.1"/>
    <property type="molecule type" value="Genomic_DNA"/>
</dbReference>
<protein>
    <submittedName>
        <fullName evidence="1">Uncharacterized protein</fullName>
    </submittedName>
</protein>
<organism evidence="1 2">
    <name type="scientific">candidate division TA06 bacterium SM23_40</name>
    <dbReference type="NCBI Taxonomy" id="1703774"/>
    <lineage>
        <taxon>Bacteria</taxon>
        <taxon>Bacteria division TA06</taxon>
    </lineage>
</organism>
<feature type="non-terminal residue" evidence="1">
    <location>
        <position position="646"/>
    </location>
</feature>
<proteinExistence type="predicted"/>
<comment type="caution">
    <text evidence="1">The sequence shown here is derived from an EMBL/GenBank/DDBJ whole genome shotgun (WGS) entry which is preliminary data.</text>
</comment>
<dbReference type="Proteomes" id="UP000051717">
    <property type="component" value="Unassembled WGS sequence"/>
</dbReference>
<name>A0A0S8G4Q7_UNCT6</name>
<sequence length="646" mass="68710">MIIGPFSDGGVAPDDPPEDVVFTFVLSDGGDSIEESVNVDDPYVPYLAGVYLVNTADSDQDGYYESWDFEIDADVPFGGMAQTSISITDDEGNDWGTYGPFTFSGTLTSDNVNVGTFTREAVDPDNPPEDVIFTFVLSKGGDTGQKSVPVDEPVGPYFAGITTIDITDTDGDGSYEQWSFEIDVDVSSGGTASTSIQITDDEGNDWGSYGPFTFTGTGTTDNVTIGPFSALGVGPDAPPEDVVFTLVLSNGGDTAQETVPVDDPYQPSIAGISTVSITDDDGDGSYEQWSFDVDVDVPSGGTASTSISITDDEGNNWGSYGPYTFTGTGTSDNVTIGPFTNSGVDPDTPPEDVVFTFTLSNGGDTEQETVPVDDPYQPYIWGVTTVTTTDANSDGYYEEWSFEIDVDVPLSGTASTSIQITDDEGNDWGSYGPFTFTGSLTSDNVTIGPFTHFGVAPDAPPEDVVFTFTLSNGGDTAQETVPVDGPYIPYIEAVYYLNHTDADGDGYLEQWDFKVDVDVPYGGTAQTSITITDDEGNSWGPYGPFTFTGVSSSDFVVIGPFTHAMVDPDNPPEDVLFTFTLSNGGDTYQGLMQVDDPDQPHIFDVDTVSITDADSDGYYEQWSFEIDVDVSSGGTASTSIQITDDE</sequence>
<gene>
    <name evidence="1" type="ORF">AMJ82_10480</name>
</gene>
<evidence type="ECO:0000313" key="2">
    <source>
        <dbReference type="Proteomes" id="UP000051717"/>
    </source>
</evidence>